<comment type="caution">
    <text evidence="1">The sequence shown here is derived from an EMBL/GenBank/DDBJ whole genome shotgun (WGS) entry which is preliminary data.</text>
</comment>
<proteinExistence type="predicted"/>
<accession>A0ABW4V6A4</accession>
<organism evidence="1 2">
    <name type="scientific">Promicromonospora aerolata</name>
    <dbReference type="NCBI Taxonomy" id="195749"/>
    <lineage>
        <taxon>Bacteria</taxon>
        <taxon>Bacillati</taxon>
        <taxon>Actinomycetota</taxon>
        <taxon>Actinomycetes</taxon>
        <taxon>Micrococcales</taxon>
        <taxon>Promicromonosporaceae</taxon>
        <taxon>Promicromonospora</taxon>
    </lineage>
</organism>
<dbReference type="EMBL" id="JBHUHF010000001">
    <property type="protein sequence ID" value="MFD2024162.1"/>
    <property type="molecule type" value="Genomic_DNA"/>
</dbReference>
<reference evidence="2" key="1">
    <citation type="journal article" date="2019" name="Int. J. Syst. Evol. Microbiol.">
        <title>The Global Catalogue of Microorganisms (GCM) 10K type strain sequencing project: providing services to taxonomists for standard genome sequencing and annotation.</title>
        <authorList>
            <consortium name="The Broad Institute Genomics Platform"/>
            <consortium name="The Broad Institute Genome Sequencing Center for Infectious Disease"/>
            <person name="Wu L."/>
            <person name="Ma J."/>
        </authorList>
    </citation>
    <scope>NUCLEOTIDE SEQUENCE [LARGE SCALE GENOMIC DNA]</scope>
    <source>
        <strain evidence="2">CCM 7043</strain>
    </source>
</reference>
<evidence type="ECO:0000313" key="1">
    <source>
        <dbReference type="EMBL" id="MFD2024162.1"/>
    </source>
</evidence>
<protein>
    <submittedName>
        <fullName evidence="1">Uncharacterized protein</fullName>
    </submittedName>
</protein>
<keyword evidence="2" id="KW-1185">Reference proteome</keyword>
<dbReference type="RefSeq" id="WP_377196118.1">
    <property type="nucleotide sequence ID" value="NZ_JBHUHF010000001.1"/>
</dbReference>
<evidence type="ECO:0000313" key="2">
    <source>
        <dbReference type="Proteomes" id="UP001597338"/>
    </source>
</evidence>
<gene>
    <name evidence="1" type="ORF">ACFSL2_01415</name>
</gene>
<dbReference type="Proteomes" id="UP001597338">
    <property type="component" value="Unassembled WGS sequence"/>
</dbReference>
<sequence>MSSAMLIGTLAVPADRTEPPDFDRGRQLLEQTDDVSQFSFDEPMDEIHDLMPDLDPAVEVVDEHGQPILRYAKQAGAAIIDRLEEALASSQTSFLVVAGYEIYFSAGRSWGGAPTDAADAMWNADKLPEPVLLAMGFIPDYSKPLARKNGSSGHVTDTDVVDAIALGLGTKSEWSGADELTWIAEVVGAVRAEPGSPTPAEYLRDFTEAHEFDPTNSNFLTQYVGKEADADDDQE</sequence>
<name>A0ABW4V6A4_9MICO</name>